<dbReference type="VEuPathDB" id="FungiDB:AeMF1_011317"/>
<evidence type="ECO:0000313" key="3">
    <source>
        <dbReference type="Proteomes" id="UP000481153"/>
    </source>
</evidence>
<feature type="transmembrane region" description="Helical" evidence="1">
    <location>
        <begin position="7"/>
        <end position="29"/>
    </location>
</feature>
<dbReference type="InterPro" id="IPR027948">
    <property type="entry name" value="DUF4436"/>
</dbReference>
<evidence type="ECO:0000313" key="2">
    <source>
        <dbReference type="EMBL" id="KAF0730016.1"/>
    </source>
</evidence>
<dbReference type="Proteomes" id="UP000481153">
    <property type="component" value="Unassembled WGS sequence"/>
</dbReference>
<reference evidence="2 3" key="1">
    <citation type="submission" date="2019-07" db="EMBL/GenBank/DDBJ databases">
        <title>Genomics analysis of Aphanomyces spp. identifies a new class of oomycete effector associated with host adaptation.</title>
        <authorList>
            <person name="Gaulin E."/>
        </authorList>
    </citation>
    <scope>NUCLEOTIDE SEQUENCE [LARGE SCALE GENOMIC DNA]</scope>
    <source>
        <strain evidence="2 3">ATCC 201684</strain>
    </source>
</reference>
<protein>
    <recommendedName>
        <fullName evidence="4">DUF4436 domain-containing protein</fullName>
    </recommendedName>
</protein>
<dbReference type="EMBL" id="VJMJ01000158">
    <property type="protein sequence ID" value="KAF0730016.1"/>
    <property type="molecule type" value="Genomic_DNA"/>
</dbReference>
<accession>A0A6G0WRI6</accession>
<organism evidence="2 3">
    <name type="scientific">Aphanomyces euteiches</name>
    <dbReference type="NCBI Taxonomy" id="100861"/>
    <lineage>
        <taxon>Eukaryota</taxon>
        <taxon>Sar</taxon>
        <taxon>Stramenopiles</taxon>
        <taxon>Oomycota</taxon>
        <taxon>Saprolegniomycetes</taxon>
        <taxon>Saprolegniales</taxon>
        <taxon>Verrucalvaceae</taxon>
        <taxon>Aphanomyces</taxon>
    </lineage>
</organism>
<keyword evidence="1" id="KW-0812">Transmembrane</keyword>
<evidence type="ECO:0008006" key="4">
    <source>
        <dbReference type="Google" id="ProtNLM"/>
    </source>
</evidence>
<proteinExistence type="predicted"/>
<evidence type="ECO:0000256" key="1">
    <source>
        <dbReference type="SAM" id="Phobius"/>
    </source>
</evidence>
<feature type="transmembrane region" description="Helical" evidence="1">
    <location>
        <begin position="264"/>
        <end position="290"/>
    </location>
</feature>
<gene>
    <name evidence="2" type="ORF">Ae201684_012505</name>
</gene>
<keyword evidence="3" id="KW-1185">Reference proteome</keyword>
<dbReference type="Pfam" id="PF14494">
    <property type="entry name" value="DUF4436"/>
    <property type="match status" value="1"/>
</dbReference>
<sequence length="294" mass="32886">MRLQHALFKWIPVAVFVIIIISVSIPFFVRQGRRSKNDDGYDVLLDYRPKEEVDPSAIYVRLIVSNMNTHTFDITTAASVQNGVPKPLLNPKTGALDQPIRVQIQTGVLELTKNSVKIDTPLVSKILVAKGTIAWYPFDKYNVRMLIVASQGGTFLSGENITTIPIEPQVVSPKDYAWTFKATKSDRVATGIKTIEIEVSRDYTLYTALVFIGIWAVTFSIAYIGSMSVIWERRPADYPVIYISALFAVPIFRNTLPGTPPYGVLFDILCTYFAIAVISVFNVLVAIAYIKRKV</sequence>
<feature type="transmembrane region" description="Helical" evidence="1">
    <location>
        <begin position="203"/>
        <end position="224"/>
    </location>
</feature>
<dbReference type="AlphaFoldDB" id="A0A6G0WRI6"/>
<name>A0A6G0WRI6_9STRA</name>
<keyword evidence="1" id="KW-0472">Membrane</keyword>
<keyword evidence="1" id="KW-1133">Transmembrane helix</keyword>
<comment type="caution">
    <text evidence="2">The sequence shown here is derived from an EMBL/GenBank/DDBJ whole genome shotgun (WGS) entry which is preliminary data.</text>
</comment>